<evidence type="ECO:0000256" key="1">
    <source>
        <dbReference type="SAM" id="Coils"/>
    </source>
</evidence>
<dbReference type="STRING" id="225848.Sps_04722"/>
<dbReference type="InterPro" id="IPR047951">
    <property type="entry name" value="Transpos_ISL3"/>
</dbReference>
<reference evidence="3 4" key="1">
    <citation type="submission" date="2016-03" db="EMBL/GenBank/DDBJ databases">
        <title>Complete genome sequence of Shewanella psychrophila WP2, a deep sea bacterium isolated from west Pacific sediment.</title>
        <authorList>
            <person name="Xu G."/>
            <person name="Jian H."/>
        </authorList>
    </citation>
    <scope>NUCLEOTIDE SEQUENCE [LARGE SCALE GENOMIC DNA]</scope>
    <source>
        <strain evidence="3 4">WP2</strain>
    </source>
</reference>
<dbReference type="NCBIfam" id="NF033550">
    <property type="entry name" value="transpos_ISL3"/>
    <property type="match status" value="1"/>
</dbReference>
<name>A0A1S6HW69_9GAMM</name>
<proteinExistence type="predicted"/>
<sequence length="299" mass="34504">MSVVKQMIDYHTVDALIDRYIETDIDFSTIKTLGVLGLDEISMKKGYRDFVTLITYRVDDKVNILGVVNGREMSNVILFLRTIPISLRNSIRAVCCDLYDGYMNACKAVFKKTIPIVADRFHVRKLYRNSLISLRKSELKRLRKELTAEEYAELKSAISLLRKQKDHFTDEEKIVIESLFSVSPKLKQGYQFSRQLSGIFDSHISPEVAKEKMTEWVNSVTTSELTCFNRFIQTLVNYQEQITNYFIARHSSGFVEGFNNRVKVLKRRCYGLSEPTKLFQRLLVDTTGITRFAPGVATF</sequence>
<dbReference type="AlphaFoldDB" id="A0A1S6HW69"/>
<organism evidence="3 4">
    <name type="scientific">Shewanella psychrophila</name>
    <dbReference type="NCBI Taxonomy" id="225848"/>
    <lineage>
        <taxon>Bacteria</taxon>
        <taxon>Pseudomonadati</taxon>
        <taxon>Pseudomonadota</taxon>
        <taxon>Gammaproteobacteria</taxon>
        <taxon>Alteromonadales</taxon>
        <taxon>Shewanellaceae</taxon>
        <taxon>Shewanella</taxon>
    </lineage>
</organism>
<dbReference type="Proteomes" id="UP000189545">
    <property type="component" value="Chromosome"/>
</dbReference>
<feature type="domain" description="Transposase IS204/IS1001/IS1096/IS1165 DDE" evidence="2">
    <location>
        <begin position="36"/>
        <end position="281"/>
    </location>
</feature>
<dbReference type="PANTHER" id="PTHR33498:SF1">
    <property type="entry name" value="TRANSPOSASE FOR INSERTION SEQUENCE ELEMENT IS1557"/>
    <property type="match status" value="1"/>
</dbReference>
<dbReference type="KEGG" id="spsw:Sps_04722"/>
<dbReference type="EMBL" id="CP014782">
    <property type="protein sequence ID" value="AQS39805.1"/>
    <property type="molecule type" value="Genomic_DNA"/>
</dbReference>
<dbReference type="Pfam" id="PF01610">
    <property type="entry name" value="DDE_Tnp_ISL3"/>
    <property type="match status" value="1"/>
</dbReference>
<gene>
    <name evidence="3" type="ORF">Sps_04722</name>
</gene>
<dbReference type="InterPro" id="IPR002560">
    <property type="entry name" value="Transposase_DDE"/>
</dbReference>
<dbReference type="PANTHER" id="PTHR33498">
    <property type="entry name" value="TRANSPOSASE FOR INSERTION SEQUENCE ELEMENT IS1557"/>
    <property type="match status" value="1"/>
</dbReference>
<evidence type="ECO:0000313" key="4">
    <source>
        <dbReference type="Proteomes" id="UP000189545"/>
    </source>
</evidence>
<evidence type="ECO:0000313" key="3">
    <source>
        <dbReference type="EMBL" id="AQS39805.1"/>
    </source>
</evidence>
<evidence type="ECO:0000259" key="2">
    <source>
        <dbReference type="Pfam" id="PF01610"/>
    </source>
</evidence>
<dbReference type="OrthoDB" id="6274527at2"/>
<protein>
    <submittedName>
        <fullName evidence="3">Transposase</fullName>
    </submittedName>
</protein>
<keyword evidence="4" id="KW-1185">Reference proteome</keyword>
<keyword evidence="1" id="KW-0175">Coiled coil</keyword>
<feature type="coiled-coil region" evidence="1">
    <location>
        <begin position="144"/>
        <end position="171"/>
    </location>
</feature>
<accession>A0A1S6HW69</accession>